<evidence type="ECO:0000256" key="2">
    <source>
        <dbReference type="SAM" id="MobiDB-lite"/>
    </source>
</evidence>
<keyword evidence="1" id="KW-0677">Repeat</keyword>
<dbReference type="InterPro" id="IPR007832">
    <property type="entry name" value="RNA_pol_Rpc34"/>
</dbReference>
<keyword evidence="4" id="KW-1185">Reference proteome</keyword>
<sequence>MDEERHDDCGQVVNIVKGHKRKIRYNRYNCEIVIINVFSLYISMIKANKVVTIIRNICIIFLINLIRLSENLLRKWHYQSPYAGLYGSSRIEQDEINEIIGKLEMLNTQLNPIIRATLTNNYEQRKEVWNKFKEESLLPQITEYEAQLSNKLFIVGTRSAIGDLWHRVHTARLEIKTTFREKRDMTSCCIGPPGLKGYPGRPSPDGINGEPGEINGSRNYLQVLLFSKKILQASLVVLVVLQREIHADFVKGNVPLAYRGPPGERGEKGFRGKLGPPGDDGEPGKVYMANGPPGKEGEPGPRGLPGEKGRPGRDGDNECDPFLLYCESNLSYTTSESPFNIYLQIADFIMEKRILNVSISVDDLERILDVAILDGAIERRADGKVVRAAPYAMRSSPLVTIPCSTCPVVDDCKPGHVISPETCRYMNDWLSGK</sequence>
<name>A0A1I7WP28_HETBA</name>
<dbReference type="GO" id="GO:0006383">
    <property type="term" value="P:transcription by RNA polymerase III"/>
    <property type="evidence" value="ECO:0007669"/>
    <property type="project" value="InterPro"/>
</dbReference>
<dbReference type="InterPro" id="IPR008160">
    <property type="entry name" value="Collagen"/>
</dbReference>
<keyword evidence="3" id="KW-1133">Transmembrane helix</keyword>
<evidence type="ECO:0000313" key="4">
    <source>
        <dbReference type="Proteomes" id="UP000095283"/>
    </source>
</evidence>
<evidence type="ECO:0000313" key="5">
    <source>
        <dbReference type="WBParaSite" id="Hba_06892"/>
    </source>
</evidence>
<feature type="region of interest" description="Disordered" evidence="2">
    <location>
        <begin position="256"/>
        <end position="314"/>
    </location>
</feature>
<dbReference type="Gene3D" id="1.20.1050.10">
    <property type="match status" value="1"/>
</dbReference>
<evidence type="ECO:0000256" key="3">
    <source>
        <dbReference type="SAM" id="Phobius"/>
    </source>
</evidence>
<reference evidence="5" key="1">
    <citation type="submission" date="2016-11" db="UniProtKB">
        <authorList>
            <consortium name="WormBaseParasite"/>
        </authorList>
    </citation>
    <scope>IDENTIFICATION</scope>
</reference>
<organism evidence="4 5">
    <name type="scientific">Heterorhabditis bacteriophora</name>
    <name type="common">Entomopathogenic nematode worm</name>
    <dbReference type="NCBI Taxonomy" id="37862"/>
    <lineage>
        <taxon>Eukaryota</taxon>
        <taxon>Metazoa</taxon>
        <taxon>Ecdysozoa</taxon>
        <taxon>Nematoda</taxon>
        <taxon>Chromadorea</taxon>
        <taxon>Rhabditida</taxon>
        <taxon>Rhabditina</taxon>
        <taxon>Rhabditomorpha</taxon>
        <taxon>Strongyloidea</taxon>
        <taxon>Heterorhabditidae</taxon>
        <taxon>Heterorhabditis</taxon>
    </lineage>
</organism>
<dbReference type="Pfam" id="PF05158">
    <property type="entry name" value="RNA_pol_Rpc34"/>
    <property type="match status" value="1"/>
</dbReference>
<feature type="transmembrane region" description="Helical" evidence="3">
    <location>
        <begin position="28"/>
        <end position="44"/>
    </location>
</feature>
<dbReference type="GO" id="GO:0005666">
    <property type="term" value="C:RNA polymerase III complex"/>
    <property type="evidence" value="ECO:0007669"/>
    <property type="project" value="InterPro"/>
</dbReference>
<feature type="compositionally biased region" description="Basic and acidic residues" evidence="2">
    <location>
        <begin position="295"/>
        <end position="314"/>
    </location>
</feature>
<dbReference type="PANTHER" id="PTHR24637">
    <property type="entry name" value="COLLAGEN"/>
    <property type="match status" value="1"/>
</dbReference>
<dbReference type="Proteomes" id="UP000095283">
    <property type="component" value="Unplaced"/>
</dbReference>
<proteinExistence type="predicted"/>
<protein>
    <submittedName>
        <fullName evidence="5">DNA-directed RNA polymerase III subunit RPC6</fullName>
    </submittedName>
</protein>
<dbReference type="AlphaFoldDB" id="A0A1I7WP28"/>
<dbReference type="Pfam" id="PF01391">
    <property type="entry name" value="Collagen"/>
    <property type="match status" value="1"/>
</dbReference>
<dbReference type="PANTHER" id="PTHR24637:SF421">
    <property type="entry name" value="CUTICLE COLLAGEN DPY-2"/>
    <property type="match status" value="1"/>
</dbReference>
<keyword evidence="3" id="KW-0812">Transmembrane</keyword>
<evidence type="ECO:0000256" key="1">
    <source>
        <dbReference type="ARBA" id="ARBA00022737"/>
    </source>
</evidence>
<dbReference type="WBParaSite" id="Hba_06892">
    <property type="protein sequence ID" value="Hba_06892"/>
    <property type="gene ID" value="Hba_06892"/>
</dbReference>
<keyword evidence="3" id="KW-0472">Membrane</keyword>
<accession>A0A1I7WP28</accession>
<dbReference type="FunFam" id="1.20.1050.10:FF:000078">
    <property type="entry name" value="Protein CBG04233"/>
    <property type="match status" value="1"/>
</dbReference>